<dbReference type="AlphaFoldDB" id="A0A3B0FQD9"/>
<protein>
    <submittedName>
        <fullName evidence="2">Uncharacterized protein</fullName>
    </submittedName>
</protein>
<proteinExistence type="predicted"/>
<organism evidence="2 3">
    <name type="scientific">Pseudarthrobacter phenanthrenivorans</name>
    <name type="common">Arthrobacter phenanthrenivorans</name>
    <dbReference type="NCBI Taxonomy" id="361575"/>
    <lineage>
        <taxon>Bacteria</taxon>
        <taxon>Bacillati</taxon>
        <taxon>Actinomycetota</taxon>
        <taxon>Actinomycetes</taxon>
        <taxon>Micrococcales</taxon>
        <taxon>Micrococcaceae</taxon>
        <taxon>Pseudarthrobacter</taxon>
    </lineage>
</organism>
<reference evidence="2 3" key="1">
    <citation type="submission" date="2018-10" db="EMBL/GenBank/DDBJ databases">
        <title>Genome-guide identification and characterization of bacteria that degrade polycyclic aromatic hydrocarbons and resist hexavalent chromium simultaneously.</title>
        <authorList>
            <person name="Feng H."/>
        </authorList>
    </citation>
    <scope>NUCLEOTIDE SEQUENCE [LARGE SCALE GENOMIC DNA]</scope>
    <source>
        <strain evidence="2 3">J015</strain>
    </source>
</reference>
<reference evidence="3" key="2">
    <citation type="submission" date="2018-10" db="EMBL/GenBank/DDBJ databases">
        <authorList>
            <person name="Wang Y."/>
            <person name="Wang J."/>
            <person name="Yang X."/>
            <person name="Wang Z."/>
            <person name="Huang Y."/>
        </authorList>
    </citation>
    <scope>NUCLEOTIDE SEQUENCE [LARGE SCALE GENOMIC DNA]</scope>
    <source>
        <strain evidence="3">J015</strain>
    </source>
</reference>
<dbReference type="RefSeq" id="WP_120693058.1">
    <property type="nucleotide sequence ID" value="NZ_RBNH01000015.1"/>
</dbReference>
<name>A0A3B0FQD9_PSEPS</name>
<evidence type="ECO:0000313" key="2">
    <source>
        <dbReference type="EMBL" id="RKO21838.1"/>
    </source>
</evidence>
<sequence>MLTAHDYPDDPASRVNWSTYRQATDMRPAQVFVELRVDRDLNPANLARQRAAEERLAGGTDQVCGSIDNVATRHLQELTGTSARVAEDGYAVTIEMQLPQSPEGPVNGVLSTLSADQESVLPELTRSLEAALPRQERHHTESLARMVAKEIPPMEDVIRSSDRITLAEIIDHHERRVGTEIAPLPASVRLTALSFPQHPGAALHNPQTAVPASTTAAHSHRISPDLER</sequence>
<evidence type="ECO:0000256" key="1">
    <source>
        <dbReference type="SAM" id="MobiDB-lite"/>
    </source>
</evidence>
<dbReference type="EMBL" id="RBNH01000015">
    <property type="protein sequence ID" value="RKO21838.1"/>
    <property type="molecule type" value="Genomic_DNA"/>
</dbReference>
<feature type="region of interest" description="Disordered" evidence="1">
    <location>
        <begin position="199"/>
        <end position="228"/>
    </location>
</feature>
<gene>
    <name evidence="2" type="ORF">D7Z96_15365</name>
</gene>
<accession>A0A3B0FQD9</accession>
<feature type="compositionally biased region" description="Polar residues" evidence="1">
    <location>
        <begin position="205"/>
        <end position="217"/>
    </location>
</feature>
<comment type="caution">
    <text evidence="2">The sequence shown here is derived from an EMBL/GenBank/DDBJ whole genome shotgun (WGS) entry which is preliminary data.</text>
</comment>
<evidence type="ECO:0000313" key="3">
    <source>
        <dbReference type="Proteomes" id="UP000273159"/>
    </source>
</evidence>
<dbReference type="Proteomes" id="UP000273159">
    <property type="component" value="Unassembled WGS sequence"/>
</dbReference>